<dbReference type="RefSeq" id="WP_374807180.1">
    <property type="nucleotide sequence ID" value="NZ_JBHEEF010000007.1"/>
</dbReference>
<comment type="caution">
    <text evidence="4">The sequence shown here is derived from an EMBL/GenBank/DDBJ whole genome shotgun (WGS) entry which is preliminary data.</text>
</comment>
<evidence type="ECO:0000313" key="5">
    <source>
        <dbReference type="Proteomes" id="UP001597263"/>
    </source>
</evidence>
<organism evidence="4 5">
    <name type="scientific">Pseudochrobactrum kiredjianiae</name>
    <dbReference type="NCBI Taxonomy" id="386305"/>
    <lineage>
        <taxon>Bacteria</taxon>
        <taxon>Pseudomonadati</taxon>
        <taxon>Pseudomonadota</taxon>
        <taxon>Alphaproteobacteria</taxon>
        <taxon>Hyphomicrobiales</taxon>
        <taxon>Brucellaceae</taxon>
        <taxon>Pseudochrobactrum</taxon>
    </lineage>
</organism>
<evidence type="ECO:0000256" key="3">
    <source>
        <dbReference type="ARBA" id="ARBA00022729"/>
    </source>
</evidence>
<proteinExistence type="predicted"/>
<sequence length="261" mass="28548">MIMSIAGIWQNEYGSRMTLTVRGSVVEGVYASTTGSTGEFSVTGWACENTATTEAGQPVALSVKWHSLVDGIADASWNWASAMGGQVSIFDGREAMVLSHFMIASRSFESLCKHGLYIDKLTFYRISDVPKPVEKLNFIEAKAVDPISGSWTASDGSQMDISVQYESEYRLGRLSGFLHLDGAKLVLSGFTDVKAEDHQLELQATSIVVHNTHNNSTMALGGFLKLKDGVLELQVLTNQTTGSEVSYTQNQISFLRFNRKV</sequence>
<reference evidence="5" key="1">
    <citation type="journal article" date="2019" name="Int. J. Syst. Evol. Microbiol.">
        <title>The Global Catalogue of Microorganisms (GCM) 10K type strain sequencing project: providing services to taxonomists for standard genome sequencing and annotation.</title>
        <authorList>
            <consortium name="The Broad Institute Genomics Platform"/>
            <consortium name="The Broad Institute Genome Sequencing Center for Infectious Disease"/>
            <person name="Wu L."/>
            <person name="Ma J."/>
        </authorList>
    </citation>
    <scope>NUCLEOTIDE SEQUENCE [LARGE SCALE GENOMIC DNA]</scope>
    <source>
        <strain evidence="5">CCUG 49584</strain>
    </source>
</reference>
<accession>A0ABW3V424</accession>
<dbReference type="InterPro" id="IPR005468">
    <property type="entry name" value="Avidin/str"/>
</dbReference>
<keyword evidence="5" id="KW-1185">Reference proteome</keyword>
<dbReference type="Pfam" id="PF01382">
    <property type="entry name" value="Avidin"/>
    <property type="match status" value="1"/>
</dbReference>
<comment type="subcellular location">
    <subcellularLocation>
        <location evidence="1">Secreted</location>
    </subcellularLocation>
</comment>
<keyword evidence="3" id="KW-0732">Signal</keyword>
<keyword evidence="2" id="KW-0964">Secreted</keyword>
<evidence type="ECO:0000256" key="1">
    <source>
        <dbReference type="ARBA" id="ARBA00004613"/>
    </source>
</evidence>
<dbReference type="InterPro" id="IPR036896">
    <property type="entry name" value="Avidin-like_sf"/>
</dbReference>
<evidence type="ECO:0000313" key="4">
    <source>
        <dbReference type="EMBL" id="MFD1227377.1"/>
    </source>
</evidence>
<evidence type="ECO:0000256" key="2">
    <source>
        <dbReference type="ARBA" id="ARBA00022525"/>
    </source>
</evidence>
<dbReference type="Gene3D" id="2.40.128.30">
    <property type="entry name" value="Avidin-like"/>
    <property type="match status" value="1"/>
</dbReference>
<name>A0ABW3V424_9HYPH</name>
<dbReference type="SUPFAM" id="SSF50876">
    <property type="entry name" value="Avidin/streptavidin"/>
    <property type="match status" value="1"/>
</dbReference>
<protein>
    <submittedName>
        <fullName evidence="4">Avidin/streptavidin family protein</fullName>
    </submittedName>
</protein>
<gene>
    <name evidence="4" type="ORF">ACFQ35_09530</name>
</gene>
<dbReference type="EMBL" id="JBHTMA010000034">
    <property type="protein sequence ID" value="MFD1227377.1"/>
    <property type="molecule type" value="Genomic_DNA"/>
</dbReference>
<dbReference type="Proteomes" id="UP001597263">
    <property type="component" value="Unassembled WGS sequence"/>
</dbReference>